<feature type="signal peptide" evidence="2">
    <location>
        <begin position="1"/>
        <end position="26"/>
    </location>
</feature>
<feature type="chain" id="PRO_5045713067" description="VCBS repeat-containing protein" evidence="2">
    <location>
        <begin position="27"/>
        <end position="322"/>
    </location>
</feature>
<keyword evidence="2" id="KW-0732">Signal</keyword>
<keyword evidence="4" id="KW-1185">Reference proteome</keyword>
<name>A0ABQ6BK17_9CAUL</name>
<evidence type="ECO:0000313" key="4">
    <source>
        <dbReference type="Proteomes" id="UP001156921"/>
    </source>
</evidence>
<sequence length="322" mass="34952">MTAIRPALRPALSAVLLMAAAAPASAQTPPDALTWMVLNEINSVYFDRTEPFNRPPLVSRVPDGVIRPVDVSHDGKPDWLIDYTDSGLMYCGTGGCLRTLYVSHGDDYLMAFDEQTHTFDLTTRGGETVIEVEVHHVFCGPAGDSCAFAWTWDAGLEQLVERPTAAGQTLLTNDGGFPPVAERPGSRPAVDGLPEELAAVWRESRLTCPSQDHDGFRTHRPTFKSVPDLNGDGLRDWLVRKPDPCAASPEDTVQPVGFSVWLTGPEGGLSEAWASAPDHWAMIDIATTPARLVSNPACGYEPACPNRRLRWDPGSSTFVSVD</sequence>
<protein>
    <recommendedName>
        <fullName evidence="5">VCBS repeat-containing protein</fullName>
    </recommendedName>
</protein>
<organism evidence="3 4">
    <name type="scientific">Brevundimonas denitrificans</name>
    <dbReference type="NCBI Taxonomy" id="1443434"/>
    <lineage>
        <taxon>Bacteria</taxon>
        <taxon>Pseudomonadati</taxon>
        <taxon>Pseudomonadota</taxon>
        <taxon>Alphaproteobacteria</taxon>
        <taxon>Caulobacterales</taxon>
        <taxon>Caulobacteraceae</taxon>
        <taxon>Brevundimonas</taxon>
    </lineage>
</organism>
<dbReference type="Proteomes" id="UP001156921">
    <property type="component" value="Unassembled WGS sequence"/>
</dbReference>
<comment type="caution">
    <text evidence="3">The sequence shown here is derived from an EMBL/GenBank/DDBJ whole genome shotgun (WGS) entry which is preliminary data.</text>
</comment>
<reference evidence="4" key="1">
    <citation type="journal article" date="2019" name="Int. J. Syst. Evol. Microbiol.">
        <title>The Global Catalogue of Microorganisms (GCM) 10K type strain sequencing project: providing services to taxonomists for standard genome sequencing and annotation.</title>
        <authorList>
            <consortium name="The Broad Institute Genomics Platform"/>
            <consortium name="The Broad Institute Genome Sequencing Center for Infectious Disease"/>
            <person name="Wu L."/>
            <person name="Ma J."/>
        </authorList>
    </citation>
    <scope>NUCLEOTIDE SEQUENCE [LARGE SCALE GENOMIC DNA]</scope>
    <source>
        <strain evidence="4">NBRC 110107</strain>
    </source>
</reference>
<dbReference type="EMBL" id="BSOY01000061">
    <property type="protein sequence ID" value="GLS02308.1"/>
    <property type="molecule type" value="Genomic_DNA"/>
</dbReference>
<accession>A0ABQ6BK17</accession>
<evidence type="ECO:0008006" key="5">
    <source>
        <dbReference type="Google" id="ProtNLM"/>
    </source>
</evidence>
<evidence type="ECO:0000256" key="1">
    <source>
        <dbReference type="SAM" id="MobiDB-lite"/>
    </source>
</evidence>
<proteinExistence type="predicted"/>
<feature type="region of interest" description="Disordered" evidence="1">
    <location>
        <begin position="171"/>
        <end position="191"/>
    </location>
</feature>
<evidence type="ECO:0000313" key="3">
    <source>
        <dbReference type="EMBL" id="GLS02308.1"/>
    </source>
</evidence>
<gene>
    <name evidence="3" type="ORF">GCM10007859_23310</name>
</gene>
<evidence type="ECO:0000256" key="2">
    <source>
        <dbReference type="SAM" id="SignalP"/>
    </source>
</evidence>
<dbReference type="RefSeq" id="WP_284223190.1">
    <property type="nucleotide sequence ID" value="NZ_BSOY01000061.1"/>
</dbReference>